<dbReference type="EMBL" id="BSYO01000011">
    <property type="protein sequence ID" value="GMH12227.1"/>
    <property type="molecule type" value="Genomic_DNA"/>
</dbReference>
<evidence type="ECO:0000256" key="3">
    <source>
        <dbReference type="ARBA" id="ARBA00022729"/>
    </source>
</evidence>
<dbReference type="Pfam" id="PF08263">
    <property type="entry name" value="LRRNT_2"/>
    <property type="match status" value="1"/>
</dbReference>
<keyword evidence="7" id="KW-0812">Transmembrane</keyword>
<feature type="domain" description="Leucine-rich repeat-containing N-terminal plant-type" evidence="8">
    <location>
        <begin position="44"/>
        <end position="83"/>
    </location>
</feature>
<dbReference type="InterPro" id="IPR055414">
    <property type="entry name" value="LRR_R13L4/SHOC2-like"/>
</dbReference>
<keyword evidence="6" id="KW-0325">Glycoprotein</keyword>
<evidence type="ECO:0000259" key="8">
    <source>
        <dbReference type="Pfam" id="PF08263"/>
    </source>
</evidence>
<gene>
    <name evidence="10" type="ORF">Nepgr_014068</name>
</gene>
<keyword evidence="11" id="KW-1185">Reference proteome</keyword>
<dbReference type="Proteomes" id="UP001279734">
    <property type="component" value="Unassembled WGS sequence"/>
</dbReference>
<protein>
    <recommendedName>
        <fullName evidence="12">Leucine-rich repeat-containing N-terminal plant-type domain-containing protein</fullName>
    </recommendedName>
</protein>
<keyword evidence="4" id="KW-0677">Repeat</keyword>
<comment type="caution">
    <text evidence="10">The sequence shown here is derived from an EMBL/GenBank/DDBJ whole genome shotgun (WGS) entry which is preliminary data.</text>
</comment>
<dbReference type="Pfam" id="PF23598">
    <property type="entry name" value="LRR_14"/>
    <property type="match status" value="1"/>
</dbReference>
<evidence type="ECO:0000256" key="6">
    <source>
        <dbReference type="ARBA" id="ARBA00023180"/>
    </source>
</evidence>
<evidence type="ECO:0000256" key="2">
    <source>
        <dbReference type="ARBA" id="ARBA00022614"/>
    </source>
</evidence>
<dbReference type="Gene3D" id="3.80.10.10">
    <property type="entry name" value="Ribonuclease Inhibitor"/>
    <property type="match status" value="3"/>
</dbReference>
<dbReference type="SUPFAM" id="SSF52058">
    <property type="entry name" value="L domain-like"/>
    <property type="match status" value="1"/>
</dbReference>
<sequence length="430" mass="46211">MAVPMLQHSATFSWLISLTSFFIISTAFLSFKSNSATALSPSNDADRDALLALKERVVEDPYGALNSWNESLHFCNWEGVSCSQRHVNRVVALDLGGQQLNQLHGTIPADIGQTLPNLLGLYLGCNNFTGPMPLSFPNASGLVQLDLSGNSFSGTLPLNLGSLKGVLDISLGHNPFEPQDLRFLTSLNNCSSLKALDVGNSNLRGGSPSSISNLSSTLQILIAGQNQISGAIPSGIGNLINLSFLALQGNSIEGEIPTSIAKLTMLQTLWLSGNRISGSIPSSIGNMTQLGQLYLDSNYLNGSLPRSLGNCQNLQLLILSQNFLSGVIPKEIARLPSISISFNLDHNSFTGPLPVDLQLEDVNYDNNNANSSTRNFISEECLVAAMSIGIACSLESPHDRMNMKNVVAELHAIREKIISVKISRTHHIRS</sequence>
<dbReference type="GO" id="GO:0016020">
    <property type="term" value="C:membrane"/>
    <property type="evidence" value="ECO:0007669"/>
    <property type="project" value="UniProtKB-SubCell"/>
</dbReference>
<dbReference type="PANTHER" id="PTHR48009:SF16">
    <property type="entry name" value="LEUCINE-RICH REPEAT-CONTAINING N-TERMINAL PLANT-TYPE DOMAIN-CONTAINING PROTEIN"/>
    <property type="match status" value="1"/>
</dbReference>
<dbReference type="AlphaFoldDB" id="A0AAD3SKD4"/>
<proteinExistence type="predicted"/>
<feature type="domain" description="Disease resistance R13L4/SHOC-2-like LRR" evidence="9">
    <location>
        <begin position="234"/>
        <end position="319"/>
    </location>
</feature>
<dbReference type="InterPro" id="IPR013210">
    <property type="entry name" value="LRR_N_plant-typ"/>
</dbReference>
<dbReference type="FunFam" id="3.80.10.10:FF:000041">
    <property type="entry name" value="LRR receptor-like serine/threonine-protein kinase ERECTA"/>
    <property type="match status" value="1"/>
</dbReference>
<evidence type="ECO:0000313" key="10">
    <source>
        <dbReference type="EMBL" id="GMH12227.1"/>
    </source>
</evidence>
<keyword evidence="7" id="KW-1133">Transmembrane helix</keyword>
<comment type="subcellular location">
    <subcellularLocation>
        <location evidence="1">Membrane</location>
    </subcellularLocation>
</comment>
<evidence type="ECO:0000259" key="9">
    <source>
        <dbReference type="Pfam" id="PF23598"/>
    </source>
</evidence>
<keyword evidence="5 7" id="KW-0472">Membrane</keyword>
<reference evidence="10" key="1">
    <citation type="submission" date="2023-05" db="EMBL/GenBank/DDBJ databases">
        <title>Nepenthes gracilis genome sequencing.</title>
        <authorList>
            <person name="Fukushima K."/>
        </authorList>
    </citation>
    <scope>NUCLEOTIDE SEQUENCE</scope>
    <source>
        <strain evidence="10">SING2019-196</strain>
    </source>
</reference>
<evidence type="ECO:0000256" key="4">
    <source>
        <dbReference type="ARBA" id="ARBA00022737"/>
    </source>
</evidence>
<evidence type="ECO:0000256" key="7">
    <source>
        <dbReference type="SAM" id="Phobius"/>
    </source>
</evidence>
<evidence type="ECO:0000313" key="11">
    <source>
        <dbReference type="Proteomes" id="UP001279734"/>
    </source>
</evidence>
<evidence type="ECO:0008006" key="12">
    <source>
        <dbReference type="Google" id="ProtNLM"/>
    </source>
</evidence>
<feature type="transmembrane region" description="Helical" evidence="7">
    <location>
        <begin position="12"/>
        <end position="31"/>
    </location>
</feature>
<evidence type="ECO:0000256" key="1">
    <source>
        <dbReference type="ARBA" id="ARBA00004370"/>
    </source>
</evidence>
<evidence type="ECO:0000256" key="5">
    <source>
        <dbReference type="ARBA" id="ARBA00023136"/>
    </source>
</evidence>
<dbReference type="InterPro" id="IPR053213">
    <property type="entry name" value="RLP29"/>
</dbReference>
<dbReference type="PANTHER" id="PTHR48009">
    <property type="entry name" value="LEUCINE-RICH REPEAT (LRR) FAMILY PROTEIN"/>
    <property type="match status" value="1"/>
</dbReference>
<accession>A0AAD3SKD4</accession>
<dbReference type="InterPro" id="IPR032675">
    <property type="entry name" value="LRR_dom_sf"/>
</dbReference>
<dbReference type="InterPro" id="IPR001611">
    <property type="entry name" value="Leu-rich_rpt"/>
</dbReference>
<name>A0AAD3SKD4_NEPGR</name>
<keyword evidence="3" id="KW-0732">Signal</keyword>
<dbReference type="Pfam" id="PF00560">
    <property type="entry name" value="LRR_1"/>
    <property type="match status" value="2"/>
</dbReference>
<organism evidence="10 11">
    <name type="scientific">Nepenthes gracilis</name>
    <name type="common">Slender pitcher plant</name>
    <dbReference type="NCBI Taxonomy" id="150966"/>
    <lineage>
        <taxon>Eukaryota</taxon>
        <taxon>Viridiplantae</taxon>
        <taxon>Streptophyta</taxon>
        <taxon>Embryophyta</taxon>
        <taxon>Tracheophyta</taxon>
        <taxon>Spermatophyta</taxon>
        <taxon>Magnoliopsida</taxon>
        <taxon>eudicotyledons</taxon>
        <taxon>Gunneridae</taxon>
        <taxon>Pentapetalae</taxon>
        <taxon>Caryophyllales</taxon>
        <taxon>Nepenthaceae</taxon>
        <taxon>Nepenthes</taxon>
    </lineage>
</organism>
<dbReference type="PROSITE" id="PS51450">
    <property type="entry name" value="LRR"/>
    <property type="match status" value="1"/>
</dbReference>
<keyword evidence="2" id="KW-0433">Leucine-rich repeat</keyword>